<dbReference type="GO" id="GO:0016279">
    <property type="term" value="F:protein-lysine N-methyltransferase activity"/>
    <property type="evidence" value="ECO:0007669"/>
    <property type="project" value="TreeGrafter"/>
</dbReference>
<evidence type="ECO:0008006" key="3">
    <source>
        <dbReference type="Google" id="ProtNLM"/>
    </source>
</evidence>
<dbReference type="InterPro" id="IPR046341">
    <property type="entry name" value="SET_dom_sf"/>
</dbReference>
<sequence>MFRRIPSTSTDVRAVRSTIYCRWRPHSLNPASCTSQSLQLLCDWVLESGGYMHPSLAVTESAPCGGGRGLLCKHDVKGDDIVGMPMLLVPEDIILTSEVARHGFATHYEAKGAQSLSEVDEATQLAIMLAHERIDGDDSFYAPYINALTDSAPCAWALDSDGLQQALLPLQPKLGEQGVEEWREVVVKYRRAMEQHSEGAADRYNAYFNLTPDAFFWAMGQVLSRSFSSHSSLALLPLIDMCNHKAECDHPDMIAVGGDESDQCACVSSISSDGTWQELEAGQELFIRYFDSPKSATNQVLVLNQSSNHFRVPTLQADKLPDINLKQGVTSIGDGSIDRNGKQTLISNCSAAANISLMNLFSENSAGRASTSQIREQRALLCFLSHGHVFPELWSTKET</sequence>
<dbReference type="InterPro" id="IPR050600">
    <property type="entry name" value="SETD3_SETD6_MTase"/>
</dbReference>
<dbReference type="PANTHER" id="PTHR13271">
    <property type="entry name" value="UNCHARACTERIZED PUTATIVE METHYLTRANSFERASE"/>
    <property type="match status" value="1"/>
</dbReference>
<organism evidence="1 2">
    <name type="scientific">Chlamydomonas eustigma</name>
    <dbReference type="NCBI Taxonomy" id="1157962"/>
    <lineage>
        <taxon>Eukaryota</taxon>
        <taxon>Viridiplantae</taxon>
        <taxon>Chlorophyta</taxon>
        <taxon>core chlorophytes</taxon>
        <taxon>Chlorophyceae</taxon>
        <taxon>CS clade</taxon>
        <taxon>Chlamydomonadales</taxon>
        <taxon>Chlamydomonadaceae</taxon>
        <taxon>Chlamydomonas</taxon>
    </lineage>
</organism>
<name>A0A250WXV2_9CHLO</name>
<dbReference type="AlphaFoldDB" id="A0A250WXV2"/>
<evidence type="ECO:0000313" key="2">
    <source>
        <dbReference type="Proteomes" id="UP000232323"/>
    </source>
</evidence>
<evidence type="ECO:0000313" key="1">
    <source>
        <dbReference type="EMBL" id="GAX75519.1"/>
    </source>
</evidence>
<dbReference type="CDD" id="cd10527">
    <property type="entry name" value="SET_LSMT"/>
    <property type="match status" value="1"/>
</dbReference>
<dbReference type="EMBL" id="BEGY01000012">
    <property type="protein sequence ID" value="GAX75519.1"/>
    <property type="molecule type" value="Genomic_DNA"/>
</dbReference>
<dbReference type="SUPFAM" id="SSF82199">
    <property type="entry name" value="SET domain"/>
    <property type="match status" value="1"/>
</dbReference>
<keyword evidence="2" id="KW-1185">Reference proteome</keyword>
<dbReference type="OrthoDB" id="42889at2759"/>
<proteinExistence type="predicted"/>
<reference evidence="1 2" key="1">
    <citation type="submission" date="2017-08" db="EMBL/GenBank/DDBJ databases">
        <title>Acidophilic green algal genome provides insights into adaptation to an acidic environment.</title>
        <authorList>
            <person name="Hirooka S."/>
            <person name="Hirose Y."/>
            <person name="Kanesaki Y."/>
            <person name="Higuchi S."/>
            <person name="Fujiwara T."/>
            <person name="Onuma R."/>
            <person name="Era A."/>
            <person name="Ohbayashi R."/>
            <person name="Uzuka A."/>
            <person name="Nozaki H."/>
            <person name="Yoshikawa H."/>
            <person name="Miyagishima S.Y."/>
        </authorList>
    </citation>
    <scope>NUCLEOTIDE SEQUENCE [LARGE SCALE GENOMIC DNA]</scope>
    <source>
        <strain evidence="1 2">NIES-2499</strain>
    </source>
</reference>
<accession>A0A250WXV2</accession>
<dbReference type="Proteomes" id="UP000232323">
    <property type="component" value="Unassembled WGS sequence"/>
</dbReference>
<comment type="caution">
    <text evidence="1">The sequence shown here is derived from an EMBL/GenBank/DDBJ whole genome shotgun (WGS) entry which is preliminary data.</text>
</comment>
<dbReference type="PANTHER" id="PTHR13271:SF145">
    <property type="entry name" value="SET DOMAIN-CONTAINING PROTEIN"/>
    <property type="match status" value="1"/>
</dbReference>
<gene>
    <name evidence="1" type="ORF">CEUSTIGMA_g2962.t1</name>
</gene>
<dbReference type="Gene3D" id="3.90.1410.10">
    <property type="entry name" value="set domain protein methyltransferase, domain 1"/>
    <property type="match status" value="1"/>
</dbReference>
<protein>
    <recommendedName>
        <fullName evidence="3">SET domain-containing protein</fullName>
    </recommendedName>
</protein>